<protein>
    <submittedName>
        <fullName evidence="1">Uncharacterized protein</fullName>
    </submittedName>
</protein>
<sequence>MPSDPERVRQALAMWDGFPVHREPRPIVLTAMGVTALDRLMVDTQWRSLFDAPGVPESELPPEIAPAAVDYCRDVQSGAQRPLANIIRANGPFATDRGTRELPAWMMHPDDRRWPFIALDPDFERRMTWRPPGVGAAHHEEAVLAHDGRTLTFRFIGTPAQYADYPDAVVFETDTAVLVVPVEVARDGDGYRLAYAEEREVVVRLAAPLGNRVLIGIGHGPGTTTFGLPITVLTAA</sequence>
<name>A0A6N3JWP8_9ACTN</name>
<organism evidence="1 2">
    <name type="scientific">Micromonospora aurantiaca</name>
    <name type="common">nom. illeg.</name>
    <dbReference type="NCBI Taxonomy" id="47850"/>
    <lineage>
        <taxon>Bacteria</taxon>
        <taxon>Bacillati</taxon>
        <taxon>Actinomycetota</taxon>
        <taxon>Actinomycetes</taxon>
        <taxon>Micromonosporales</taxon>
        <taxon>Micromonosporaceae</taxon>
        <taxon>Micromonospora</taxon>
    </lineage>
</organism>
<dbReference type="AlphaFoldDB" id="A0A6N3JWP8"/>
<reference evidence="1 2" key="1">
    <citation type="submission" date="2018-07" db="EMBL/GenBank/DDBJ databases">
        <authorList>
            <person name="Ye Y."/>
        </authorList>
    </citation>
    <scope>NUCLEOTIDE SEQUENCE [LARGE SCALE GENOMIC DNA]</scope>
    <source>
        <strain evidence="2">H14(2018)</strain>
    </source>
</reference>
<accession>A0A6N3JWP8</accession>
<evidence type="ECO:0000313" key="2">
    <source>
        <dbReference type="Proteomes" id="UP000253958"/>
    </source>
</evidence>
<dbReference type="Proteomes" id="UP000253958">
    <property type="component" value="Chromosome"/>
</dbReference>
<reference evidence="1 2" key="2">
    <citation type="submission" date="2018-08" db="EMBL/GenBank/DDBJ databases">
        <title>Streptomyces kandeliansis sp. nov., an endophytic bacterium isolated from mangrove plant.</title>
        <authorList>
            <person name="Wang R."/>
        </authorList>
    </citation>
    <scope>NUCLEOTIDE SEQUENCE [LARGE SCALE GENOMIC DNA]</scope>
    <source>
        <strain evidence="2">H14(2018)</strain>
    </source>
</reference>
<proteinExistence type="predicted"/>
<evidence type="ECO:0000313" key="1">
    <source>
        <dbReference type="EMBL" id="AXH89279.1"/>
    </source>
</evidence>
<dbReference type="EMBL" id="CP031263">
    <property type="protein sequence ID" value="AXH89279.1"/>
    <property type="molecule type" value="Genomic_DNA"/>
</dbReference>
<gene>
    <name evidence="1" type="ORF">DVH21_04655</name>
</gene>